<dbReference type="PROSITE" id="PS50293">
    <property type="entry name" value="TPR_REGION"/>
    <property type="match status" value="1"/>
</dbReference>
<feature type="repeat" description="TPR" evidence="1">
    <location>
        <begin position="219"/>
        <end position="252"/>
    </location>
</feature>
<dbReference type="InterPro" id="IPR052384">
    <property type="entry name" value="TMTC_O-mannosyltransferase"/>
</dbReference>
<dbReference type="SMART" id="SM00028">
    <property type="entry name" value="TPR"/>
    <property type="match status" value="3"/>
</dbReference>
<dbReference type="InterPro" id="IPR011990">
    <property type="entry name" value="TPR-like_helical_dom_sf"/>
</dbReference>
<feature type="chain" id="PRO_5046358238" evidence="2">
    <location>
        <begin position="20"/>
        <end position="415"/>
    </location>
</feature>
<keyword evidence="1" id="KW-0802">TPR repeat</keyword>
<feature type="signal peptide" evidence="2">
    <location>
        <begin position="1"/>
        <end position="19"/>
    </location>
</feature>
<reference evidence="3 4" key="1">
    <citation type="submission" date="2024-09" db="EMBL/GenBank/DDBJ databases">
        <authorList>
            <person name="Sun Q."/>
            <person name="Mori K."/>
        </authorList>
    </citation>
    <scope>NUCLEOTIDE SEQUENCE [LARGE SCALE GENOMIC DNA]</scope>
    <source>
        <strain evidence="3 4">CECT 8286</strain>
    </source>
</reference>
<dbReference type="SUPFAM" id="SSF48452">
    <property type="entry name" value="TPR-like"/>
    <property type="match status" value="2"/>
</dbReference>
<keyword evidence="4" id="KW-1185">Reference proteome</keyword>
<dbReference type="EMBL" id="JBHMEZ010000012">
    <property type="protein sequence ID" value="MFB9054250.1"/>
    <property type="molecule type" value="Genomic_DNA"/>
</dbReference>
<proteinExistence type="predicted"/>
<comment type="caution">
    <text evidence="3">The sequence shown here is derived from an EMBL/GenBank/DDBJ whole genome shotgun (WGS) entry which is preliminary data.</text>
</comment>
<dbReference type="PROSITE" id="PS50005">
    <property type="entry name" value="TPR"/>
    <property type="match status" value="2"/>
</dbReference>
<keyword evidence="2" id="KW-0732">Signal</keyword>
<evidence type="ECO:0000256" key="1">
    <source>
        <dbReference type="PROSITE-ProRule" id="PRU00339"/>
    </source>
</evidence>
<gene>
    <name evidence="3" type="ORF">ACFFVB_14275</name>
</gene>
<evidence type="ECO:0000313" key="4">
    <source>
        <dbReference type="Proteomes" id="UP001589605"/>
    </source>
</evidence>
<dbReference type="PANTHER" id="PTHR44216:SF3">
    <property type="entry name" value="PROTEIN O-MANNOSYL-TRANSFERASE TMTC2"/>
    <property type="match status" value="1"/>
</dbReference>
<accession>A0ABV5F488</accession>
<organism evidence="3 4">
    <name type="scientific">Formosa undariae</name>
    <dbReference type="NCBI Taxonomy" id="1325436"/>
    <lineage>
        <taxon>Bacteria</taxon>
        <taxon>Pseudomonadati</taxon>
        <taxon>Bacteroidota</taxon>
        <taxon>Flavobacteriia</taxon>
        <taxon>Flavobacteriales</taxon>
        <taxon>Flavobacteriaceae</taxon>
        <taxon>Formosa</taxon>
    </lineage>
</organism>
<dbReference type="RefSeq" id="WP_382383749.1">
    <property type="nucleotide sequence ID" value="NZ_JBHMEZ010000012.1"/>
</dbReference>
<dbReference type="PANTHER" id="PTHR44216">
    <property type="entry name" value="PROTEIN O-MANNOSYL-TRANSFERASE TMTC2"/>
    <property type="match status" value="1"/>
</dbReference>
<dbReference type="Proteomes" id="UP001589605">
    <property type="component" value="Unassembled WGS sequence"/>
</dbReference>
<sequence>MKKQVIVALALSVSAFSFAQKKELKTAEKAIKSNNYAEAKAALNQVTPMLSTIDDKYKSKYYFLQAEALYANGAGSTEDVNKAIESLGMVDDSSLKGDVDAFTTNMQNSYLTKANDNFTGQNYTAASVEFEQLYNMVPRDTTYLYYAAVSAVQDKDYETALKHYEKLDGLGYTGITTEYFATEIATSEEQVMTKANRDLYVKAKSHIKPGERKSESKRAEITKNIALIYVSLGKNDEALAAVKKARLQDPENLDLILSEANLYLQLDDSDKFSELMEEAIKKQPDNPDLHYNIGVIALKNKEYEKARTAFEKTLQLKPDYATAALNESTTYIEEGNSFIEEMNSLGTSKADNARYDELQAMKSEFFNKGATVLENFIKNNPNPEPNIYQQLISIYNAIGASDKAKAVQVKLDAAQ</sequence>
<dbReference type="InterPro" id="IPR019734">
    <property type="entry name" value="TPR_rpt"/>
</dbReference>
<protein>
    <submittedName>
        <fullName evidence="3">Tetratricopeptide repeat protein</fullName>
    </submittedName>
</protein>
<evidence type="ECO:0000313" key="3">
    <source>
        <dbReference type="EMBL" id="MFB9054250.1"/>
    </source>
</evidence>
<dbReference type="Gene3D" id="1.25.40.10">
    <property type="entry name" value="Tetratricopeptide repeat domain"/>
    <property type="match status" value="2"/>
</dbReference>
<feature type="repeat" description="TPR" evidence="1">
    <location>
        <begin position="287"/>
        <end position="320"/>
    </location>
</feature>
<evidence type="ECO:0000256" key="2">
    <source>
        <dbReference type="SAM" id="SignalP"/>
    </source>
</evidence>
<dbReference type="Pfam" id="PF13432">
    <property type="entry name" value="TPR_16"/>
    <property type="match status" value="1"/>
</dbReference>
<name>A0ABV5F488_9FLAO</name>
<dbReference type="Pfam" id="PF13181">
    <property type="entry name" value="TPR_8"/>
    <property type="match status" value="1"/>
</dbReference>